<dbReference type="InterPro" id="IPR050469">
    <property type="entry name" value="Diguanylate_Cyclase"/>
</dbReference>
<keyword evidence="2" id="KW-0472">Membrane</keyword>
<dbReference type="PROSITE" id="PS50887">
    <property type="entry name" value="GGDEF"/>
    <property type="match status" value="1"/>
</dbReference>
<sequence length="475" mass="51429">MPSVPPRRPSTSDRPAPRPDLPHPPATTPPVDGGTRSTDDDRANARAYHPRSWALWHRPRRVIVFLLVMEALALAVFAVALWHSPLPGTGDWLRFAILAVGATAHIQLTQRQEERRRNRTRTVLIDLTAVWTFSAAVVLPIPLTLLLVALIRVQHWFIARRPAHNFVFSSITHGVSVVLAHLTFEAVGPDGWGAFGTDPIQDFAALVVAGVVFEAVQIGYVSGILALGATSTPTVRNVLGNKADNLLEAITIGLGAVTAILLVTVPPAVAIMAVVTVVFNRLAELDQLQDDVRTDPKTGTLNMRGWTELAERALGRASKSDDELALLMIDLDHFKWINDTFGHPAGDDVLRVVAQALGEVTRPTDVVGRFGGEEFLVLLPDTDQAAADAAAERVRRAIAALRIVTTDKRGGQTIIAGRTTSIGVAVYPRHADTLNTLLQAADAAVYEAKEKGRNQVRMAAERRIHTGSNNGADRQ</sequence>
<keyword evidence="5" id="KW-1185">Reference proteome</keyword>
<feature type="transmembrane region" description="Helical" evidence="2">
    <location>
        <begin position="163"/>
        <end position="182"/>
    </location>
</feature>
<dbReference type="STRING" id="587909.SAMN05421810_10276"/>
<dbReference type="GO" id="GO:1902201">
    <property type="term" value="P:negative regulation of bacterial-type flagellum-dependent cell motility"/>
    <property type="evidence" value="ECO:0007669"/>
    <property type="project" value="TreeGrafter"/>
</dbReference>
<feature type="transmembrane region" description="Helical" evidence="2">
    <location>
        <begin position="129"/>
        <end position="151"/>
    </location>
</feature>
<dbReference type="PANTHER" id="PTHR45138">
    <property type="entry name" value="REGULATORY COMPONENTS OF SENSORY TRANSDUCTION SYSTEM"/>
    <property type="match status" value="1"/>
</dbReference>
<dbReference type="Proteomes" id="UP000198727">
    <property type="component" value="Unassembled WGS sequence"/>
</dbReference>
<dbReference type="Pfam" id="PF00990">
    <property type="entry name" value="GGDEF"/>
    <property type="match status" value="1"/>
</dbReference>
<dbReference type="EMBL" id="FOWW01000002">
    <property type="protein sequence ID" value="SFP26793.1"/>
    <property type="molecule type" value="Genomic_DNA"/>
</dbReference>
<dbReference type="InterPro" id="IPR043128">
    <property type="entry name" value="Rev_trsase/Diguanyl_cyclase"/>
</dbReference>
<evidence type="ECO:0000256" key="1">
    <source>
        <dbReference type="SAM" id="MobiDB-lite"/>
    </source>
</evidence>
<dbReference type="GO" id="GO:0043709">
    <property type="term" value="P:cell adhesion involved in single-species biofilm formation"/>
    <property type="evidence" value="ECO:0007669"/>
    <property type="project" value="TreeGrafter"/>
</dbReference>
<dbReference type="FunFam" id="3.30.70.270:FF:000001">
    <property type="entry name" value="Diguanylate cyclase domain protein"/>
    <property type="match status" value="1"/>
</dbReference>
<keyword evidence="2" id="KW-0812">Transmembrane</keyword>
<dbReference type="PANTHER" id="PTHR45138:SF9">
    <property type="entry name" value="DIGUANYLATE CYCLASE DGCM-RELATED"/>
    <property type="match status" value="1"/>
</dbReference>
<organism evidence="4 5">
    <name type="scientific">Amycolatopsis arida</name>
    <dbReference type="NCBI Taxonomy" id="587909"/>
    <lineage>
        <taxon>Bacteria</taxon>
        <taxon>Bacillati</taxon>
        <taxon>Actinomycetota</taxon>
        <taxon>Actinomycetes</taxon>
        <taxon>Pseudonocardiales</taxon>
        <taxon>Pseudonocardiaceae</taxon>
        <taxon>Amycolatopsis</taxon>
    </lineage>
</organism>
<feature type="region of interest" description="Disordered" evidence="1">
    <location>
        <begin position="1"/>
        <end position="42"/>
    </location>
</feature>
<reference evidence="5" key="1">
    <citation type="submission" date="2016-10" db="EMBL/GenBank/DDBJ databases">
        <authorList>
            <person name="Varghese N."/>
            <person name="Submissions S."/>
        </authorList>
    </citation>
    <scope>NUCLEOTIDE SEQUENCE [LARGE SCALE GENOMIC DNA]</scope>
    <source>
        <strain evidence="5">CGMCC 4.5579</strain>
    </source>
</reference>
<feature type="domain" description="GGDEF" evidence="3">
    <location>
        <begin position="322"/>
        <end position="461"/>
    </location>
</feature>
<proteinExistence type="predicted"/>
<feature type="transmembrane region" description="Helical" evidence="2">
    <location>
        <begin position="62"/>
        <end position="80"/>
    </location>
</feature>
<dbReference type="CDD" id="cd01949">
    <property type="entry name" value="GGDEF"/>
    <property type="match status" value="1"/>
</dbReference>
<dbReference type="SUPFAM" id="SSF55073">
    <property type="entry name" value="Nucleotide cyclase"/>
    <property type="match status" value="1"/>
</dbReference>
<dbReference type="SMART" id="SM00267">
    <property type="entry name" value="GGDEF"/>
    <property type="match status" value="1"/>
</dbReference>
<evidence type="ECO:0000256" key="2">
    <source>
        <dbReference type="SAM" id="Phobius"/>
    </source>
</evidence>
<gene>
    <name evidence="4" type="ORF">SAMN05421810_10276</name>
</gene>
<dbReference type="GO" id="GO:0052621">
    <property type="term" value="F:diguanylate cyclase activity"/>
    <property type="evidence" value="ECO:0007669"/>
    <property type="project" value="TreeGrafter"/>
</dbReference>
<dbReference type="NCBIfam" id="TIGR00254">
    <property type="entry name" value="GGDEF"/>
    <property type="match status" value="1"/>
</dbReference>
<name>A0A1I5NYE3_9PSEU</name>
<feature type="transmembrane region" description="Helical" evidence="2">
    <location>
        <begin position="249"/>
        <end position="279"/>
    </location>
</feature>
<dbReference type="GO" id="GO:0005886">
    <property type="term" value="C:plasma membrane"/>
    <property type="evidence" value="ECO:0007669"/>
    <property type="project" value="TreeGrafter"/>
</dbReference>
<dbReference type="InterPro" id="IPR029787">
    <property type="entry name" value="Nucleotide_cyclase"/>
</dbReference>
<accession>A0A1I5NYE3</accession>
<dbReference type="Gene3D" id="3.30.70.270">
    <property type="match status" value="1"/>
</dbReference>
<evidence type="ECO:0000313" key="5">
    <source>
        <dbReference type="Proteomes" id="UP000198727"/>
    </source>
</evidence>
<dbReference type="AlphaFoldDB" id="A0A1I5NYE3"/>
<evidence type="ECO:0000313" key="4">
    <source>
        <dbReference type="EMBL" id="SFP26793.1"/>
    </source>
</evidence>
<keyword evidence="2" id="KW-1133">Transmembrane helix</keyword>
<protein>
    <submittedName>
        <fullName evidence="4">Diguanylate cyclase (GGDEF) domain-containing protein</fullName>
    </submittedName>
</protein>
<evidence type="ECO:0000259" key="3">
    <source>
        <dbReference type="PROSITE" id="PS50887"/>
    </source>
</evidence>
<feature type="transmembrane region" description="Helical" evidence="2">
    <location>
        <begin position="203"/>
        <end position="229"/>
    </location>
</feature>
<dbReference type="InterPro" id="IPR000160">
    <property type="entry name" value="GGDEF_dom"/>
</dbReference>